<evidence type="ECO:0000256" key="1">
    <source>
        <dbReference type="SAM" id="MobiDB-lite"/>
    </source>
</evidence>
<feature type="region of interest" description="Disordered" evidence="1">
    <location>
        <begin position="367"/>
        <end position="410"/>
    </location>
</feature>
<dbReference type="AlphaFoldDB" id="A0A183IHX0"/>
<evidence type="ECO:0000313" key="2">
    <source>
        <dbReference type="EMBL" id="VDP00403.1"/>
    </source>
</evidence>
<evidence type="ECO:0000313" key="3">
    <source>
        <dbReference type="Proteomes" id="UP000270296"/>
    </source>
</evidence>
<proteinExistence type="predicted"/>
<accession>A0A183IHX0</accession>
<organism evidence="4">
    <name type="scientific">Soboliphyme baturini</name>
    <dbReference type="NCBI Taxonomy" id="241478"/>
    <lineage>
        <taxon>Eukaryota</taxon>
        <taxon>Metazoa</taxon>
        <taxon>Ecdysozoa</taxon>
        <taxon>Nematoda</taxon>
        <taxon>Enoplea</taxon>
        <taxon>Dorylaimia</taxon>
        <taxon>Dioctophymatida</taxon>
        <taxon>Dioctophymatoidea</taxon>
        <taxon>Soboliphymatidae</taxon>
        <taxon>Soboliphyme</taxon>
    </lineage>
</organism>
<dbReference type="OrthoDB" id="5916174at2759"/>
<reference evidence="4" key="1">
    <citation type="submission" date="2016-06" db="UniProtKB">
        <authorList>
            <consortium name="WormBaseParasite"/>
        </authorList>
    </citation>
    <scope>IDENTIFICATION</scope>
</reference>
<name>A0A183IHX0_9BILA</name>
<evidence type="ECO:0000313" key="4">
    <source>
        <dbReference type="WBParaSite" id="SBAD_0000336601-mRNA-1"/>
    </source>
</evidence>
<feature type="compositionally biased region" description="Polar residues" evidence="1">
    <location>
        <begin position="372"/>
        <end position="382"/>
    </location>
</feature>
<keyword evidence="3" id="KW-1185">Reference proteome</keyword>
<reference evidence="2 3" key="2">
    <citation type="submission" date="2018-11" db="EMBL/GenBank/DDBJ databases">
        <authorList>
            <consortium name="Pathogen Informatics"/>
        </authorList>
    </citation>
    <scope>NUCLEOTIDE SEQUENCE [LARGE SCALE GENOMIC DNA]</scope>
</reference>
<gene>
    <name evidence="2" type="ORF">SBAD_LOCUS3215</name>
</gene>
<dbReference type="EMBL" id="UZAM01007628">
    <property type="protein sequence ID" value="VDP00403.1"/>
    <property type="molecule type" value="Genomic_DNA"/>
</dbReference>
<sequence length="503" mass="54758">MIACRSVPVANVNFLQGVLKDDTMGENDNDADYCNQYQPRFTYYCTSSSTSSDVLPFCQNFLQECDVSHIPQSFGGYERETTNPVTESTSSLCRRFAAEAEMFCTGDEPHQLKETCDLYRMHCKGERVVGAESASSPAPAVRMIKSEPYCKNNSDAYKSFCHNNPSSTEIQFCRHFAMRCPREKQLLETPPVKLKPISSDMMRAAMLPNLDAVCQSLKWMGQSLCKGYETQDMRQYCNVYRVYCLQEKPFPIIDGTIKVTSNDWSVAGIPYYPFNSAGRIAGGDVVNVDFGDWGARVGTGIYVTDFWSDGEVINANWQKGNYGHSSGWGIPVIGLTGFEDNVIKLGGLANPSDHPFLLLGGVPPPAPKTHKTGITSRTTVSDTEGETKASEAPQEAVPSMLSSGSGLSVGNLNMQQQTSVGFGGTPSDPAFMSLGKQTNMAGFGTRQGLAIGPRGNPFEKIEAPMSIYTRIGRVPNVGGLIPGTPLGYANYHEAQGIPNESSP</sequence>
<dbReference type="WBParaSite" id="SBAD_0000336601-mRNA-1">
    <property type="protein sequence ID" value="SBAD_0000336601-mRNA-1"/>
    <property type="gene ID" value="SBAD_0000336601"/>
</dbReference>
<dbReference type="Proteomes" id="UP000270296">
    <property type="component" value="Unassembled WGS sequence"/>
</dbReference>
<protein>
    <submittedName>
        <fullName evidence="4">FZ domain-containing protein</fullName>
    </submittedName>
</protein>
<feature type="compositionally biased region" description="Low complexity" evidence="1">
    <location>
        <begin position="399"/>
        <end position="410"/>
    </location>
</feature>